<dbReference type="EMBL" id="JBJIAA010000016">
    <property type="protein sequence ID" value="MFL0252358.1"/>
    <property type="molecule type" value="Genomic_DNA"/>
</dbReference>
<evidence type="ECO:0008006" key="3">
    <source>
        <dbReference type="Google" id="ProtNLM"/>
    </source>
</evidence>
<organism evidence="1 2">
    <name type="scientific">Clostridium neuense</name>
    <dbReference type="NCBI Taxonomy" id="1728934"/>
    <lineage>
        <taxon>Bacteria</taxon>
        <taxon>Bacillati</taxon>
        <taxon>Bacillota</taxon>
        <taxon>Clostridia</taxon>
        <taxon>Eubacteriales</taxon>
        <taxon>Clostridiaceae</taxon>
        <taxon>Clostridium</taxon>
    </lineage>
</organism>
<dbReference type="Proteomes" id="UP001623592">
    <property type="component" value="Unassembled WGS sequence"/>
</dbReference>
<keyword evidence="2" id="KW-1185">Reference proteome</keyword>
<evidence type="ECO:0000313" key="1">
    <source>
        <dbReference type="EMBL" id="MFL0252358.1"/>
    </source>
</evidence>
<reference evidence="1 2" key="1">
    <citation type="submission" date="2024-11" db="EMBL/GenBank/DDBJ databases">
        <authorList>
            <person name="Heng Y.C."/>
            <person name="Lim A.C.H."/>
            <person name="Lee J.K.Y."/>
            <person name="Kittelmann S."/>
        </authorList>
    </citation>
    <scope>NUCLEOTIDE SEQUENCE [LARGE SCALE GENOMIC DNA]</scope>
    <source>
        <strain evidence="1 2">WILCCON 0114</strain>
    </source>
</reference>
<accession>A0ABW8TJC8</accession>
<dbReference type="RefSeq" id="WP_406789013.1">
    <property type="nucleotide sequence ID" value="NZ_JBJIAA010000016.1"/>
</dbReference>
<sequence length="73" mass="8793">MEYNDFDYEYGQVPNNMMGYGYETMQCPYMRYLYGMNRNKCPFSADFDFRDAYDYSAPLLMPRIVSVDIDELF</sequence>
<comment type="caution">
    <text evidence="1">The sequence shown here is derived from an EMBL/GenBank/DDBJ whole genome shotgun (WGS) entry which is preliminary data.</text>
</comment>
<proteinExistence type="predicted"/>
<evidence type="ECO:0000313" key="2">
    <source>
        <dbReference type="Proteomes" id="UP001623592"/>
    </source>
</evidence>
<name>A0ABW8TJC8_9CLOT</name>
<gene>
    <name evidence="1" type="ORF">ACJDT4_18265</name>
</gene>
<protein>
    <recommendedName>
        <fullName evidence="3">Spore coat associated protein JA (CotJA)</fullName>
    </recommendedName>
</protein>